<dbReference type="EMBL" id="CP048630">
    <property type="protein sequence ID" value="QIB35671.1"/>
    <property type="molecule type" value="Genomic_DNA"/>
</dbReference>
<evidence type="ECO:0000313" key="3">
    <source>
        <dbReference type="Proteomes" id="UP000464751"/>
    </source>
</evidence>
<keyword evidence="1" id="KW-0812">Transmembrane</keyword>
<dbReference type="RefSeq" id="WP_163076810.1">
    <property type="nucleotide sequence ID" value="NZ_CP048630.1"/>
</dbReference>
<gene>
    <name evidence="2" type="ORF">G3A50_19635</name>
</gene>
<feature type="transmembrane region" description="Helical" evidence="1">
    <location>
        <begin position="15"/>
        <end position="35"/>
    </location>
</feature>
<keyword evidence="1" id="KW-1133">Transmembrane helix</keyword>
<name>A0A6P1YSB2_9HYPH</name>
<protein>
    <submittedName>
        <fullName evidence="2">Uncharacterized protein</fullName>
    </submittedName>
</protein>
<dbReference type="Proteomes" id="UP000464751">
    <property type="component" value="Chromosome"/>
</dbReference>
<dbReference type="KEGG" id="apra:G3A50_19635"/>
<organism evidence="2 3">
    <name type="scientific">Ancylobacter pratisalsi</name>
    <dbReference type="NCBI Taxonomy" id="1745854"/>
    <lineage>
        <taxon>Bacteria</taxon>
        <taxon>Pseudomonadati</taxon>
        <taxon>Pseudomonadota</taxon>
        <taxon>Alphaproteobacteria</taxon>
        <taxon>Hyphomicrobiales</taxon>
        <taxon>Xanthobacteraceae</taxon>
        <taxon>Ancylobacter</taxon>
    </lineage>
</organism>
<proteinExistence type="predicted"/>
<reference evidence="2 3" key="1">
    <citation type="submission" date="2020-02" db="EMBL/GenBank/DDBJ databases">
        <authorList>
            <person name="Li G."/>
        </authorList>
    </citation>
    <scope>NUCLEOTIDE SEQUENCE [LARGE SCALE GENOMIC DNA]</scope>
    <source>
        <strain evidence="2 3">DSM 102029</strain>
    </source>
</reference>
<evidence type="ECO:0000256" key="1">
    <source>
        <dbReference type="SAM" id="Phobius"/>
    </source>
</evidence>
<keyword evidence="1" id="KW-0472">Membrane</keyword>
<keyword evidence="3" id="KW-1185">Reference proteome</keyword>
<dbReference type="AlphaFoldDB" id="A0A6P1YSB2"/>
<sequence length="159" mass="17056">MPEYLSHYLGAFKPMTLLTLGVVAAVAIIILLRWTGQRYVPPKARLALKGDGSFEYGVTGTGEHQPLLARVAGHSPPSSGQECIAELLPERDGSGETKAIRVCVEGAPVGQIAPDEISVFEAVLKGRPARCDAIVVRGTRSNTLQLKLDLIWPPSLRTS</sequence>
<evidence type="ECO:0000313" key="2">
    <source>
        <dbReference type="EMBL" id="QIB35671.1"/>
    </source>
</evidence>
<accession>A0A6P1YSB2</accession>